<dbReference type="Pfam" id="PF05940">
    <property type="entry name" value="NnrS"/>
    <property type="match status" value="1"/>
</dbReference>
<feature type="transmembrane region" description="Helical" evidence="1">
    <location>
        <begin position="364"/>
        <end position="386"/>
    </location>
</feature>
<keyword evidence="1" id="KW-0812">Transmembrane</keyword>
<feature type="transmembrane region" description="Helical" evidence="1">
    <location>
        <begin position="217"/>
        <end position="236"/>
    </location>
</feature>
<organism evidence="2 3">
    <name type="scientific">Halomonas mongoliensis</name>
    <dbReference type="NCBI Taxonomy" id="321265"/>
    <lineage>
        <taxon>Bacteria</taxon>
        <taxon>Pseudomonadati</taxon>
        <taxon>Pseudomonadota</taxon>
        <taxon>Gammaproteobacteria</taxon>
        <taxon>Oceanospirillales</taxon>
        <taxon>Halomonadaceae</taxon>
        <taxon>Halomonas</taxon>
    </lineage>
</organism>
<proteinExistence type="predicted"/>
<dbReference type="Proteomes" id="UP001252270">
    <property type="component" value="Unassembled WGS sequence"/>
</dbReference>
<dbReference type="InterPro" id="IPR010266">
    <property type="entry name" value="NnrS"/>
</dbReference>
<feature type="transmembrane region" description="Helical" evidence="1">
    <location>
        <begin position="242"/>
        <end position="259"/>
    </location>
</feature>
<sequence length="398" mass="43716">MQSPQHEPVGAPIARLAFRPFFLLASLFSVLAMVVWFAFWHGDILLRPHGGLMWWHQHEMIFGFGAAVAVGFLLTAAQNWTGQPSPREAPLLGLVGVWLAARLLIAFPMGLPPLLLVAIDLAFLPLAALALGRMLVAARHWRNLIFVPILLLLAVANLAMHLGVLRGQLLPIREGGYLGVLLIATLMVLLGGRVIPFFTSRKLGHPKPADWPMLERLSLWSIYAVVLLQLAVLLEVELPRGLHGWVMLVAAAANAVRLARWGGLRTLQEPLLWGLHLSYAFIVVGLVMWALAMTGVFRVELALHALAIGGIASMMLAMMARVSLGHTGREIRTLPGIGAGLVLMFIGALLRSPILAMFPQITHWTYNLSILFWCIAFLIFLFHYTVPLLTTRADGKDG</sequence>
<feature type="transmembrane region" description="Helical" evidence="1">
    <location>
        <begin position="89"/>
        <end position="107"/>
    </location>
</feature>
<feature type="transmembrane region" description="Helical" evidence="1">
    <location>
        <begin position="176"/>
        <end position="196"/>
    </location>
</feature>
<keyword evidence="1" id="KW-0472">Membrane</keyword>
<evidence type="ECO:0000313" key="3">
    <source>
        <dbReference type="Proteomes" id="UP001252270"/>
    </source>
</evidence>
<dbReference type="EMBL" id="JARWAL010000007">
    <property type="protein sequence ID" value="MDR5892926.1"/>
    <property type="molecule type" value="Genomic_DNA"/>
</dbReference>
<keyword evidence="3" id="KW-1185">Reference proteome</keyword>
<feature type="transmembrane region" description="Helical" evidence="1">
    <location>
        <begin position="303"/>
        <end position="324"/>
    </location>
</feature>
<accession>A0ABU1GN08</accession>
<feature type="transmembrane region" description="Helical" evidence="1">
    <location>
        <begin position="144"/>
        <end position="164"/>
    </location>
</feature>
<comment type="caution">
    <text evidence="2">The sequence shown here is derived from an EMBL/GenBank/DDBJ whole genome shotgun (WGS) entry which is preliminary data.</text>
</comment>
<dbReference type="RefSeq" id="WP_309636618.1">
    <property type="nucleotide sequence ID" value="NZ_JARWAL010000007.1"/>
</dbReference>
<protein>
    <submittedName>
        <fullName evidence="2">NnrS family protein</fullName>
    </submittedName>
</protein>
<name>A0ABU1GN08_9GAMM</name>
<evidence type="ECO:0000256" key="1">
    <source>
        <dbReference type="SAM" id="Phobius"/>
    </source>
</evidence>
<feature type="transmembrane region" description="Helical" evidence="1">
    <location>
        <begin position="271"/>
        <end position="291"/>
    </location>
</feature>
<feature type="transmembrane region" description="Helical" evidence="1">
    <location>
        <begin position="113"/>
        <end position="132"/>
    </location>
</feature>
<feature type="transmembrane region" description="Helical" evidence="1">
    <location>
        <begin position="60"/>
        <end position="77"/>
    </location>
</feature>
<reference evidence="2 3" key="1">
    <citation type="submission" date="2023-04" db="EMBL/GenBank/DDBJ databases">
        <title>A long-awaited taxogenomic arrangement of the family Halomonadaceae.</title>
        <authorList>
            <person name="De La Haba R."/>
            <person name="Chuvochina M."/>
            <person name="Wittouck S."/>
            <person name="Arahal D.R."/>
            <person name="Sanchez-Porro C."/>
            <person name="Hugenholtz P."/>
            <person name="Ventosa A."/>
        </authorList>
    </citation>
    <scope>NUCLEOTIDE SEQUENCE [LARGE SCALE GENOMIC DNA]</scope>
    <source>
        <strain evidence="2 3">DSM 17332</strain>
    </source>
</reference>
<feature type="transmembrane region" description="Helical" evidence="1">
    <location>
        <begin position="21"/>
        <end position="40"/>
    </location>
</feature>
<gene>
    <name evidence="2" type="ORF">QC820_08860</name>
</gene>
<keyword evidence="1" id="KW-1133">Transmembrane helix</keyword>
<evidence type="ECO:0000313" key="2">
    <source>
        <dbReference type="EMBL" id="MDR5892926.1"/>
    </source>
</evidence>
<feature type="transmembrane region" description="Helical" evidence="1">
    <location>
        <begin position="336"/>
        <end position="358"/>
    </location>
</feature>